<dbReference type="PANTHER" id="PTHR45835:SF99">
    <property type="entry name" value="CHROMO DOMAIN-CONTAINING PROTEIN-RELATED"/>
    <property type="match status" value="1"/>
</dbReference>
<name>A0AAW2JFF2_SESRA</name>
<dbReference type="GO" id="GO:0003676">
    <property type="term" value="F:nucleic acid binding"/>
    <property type="evidence" value="ECO:0007669"/>
    <property type="project" value="InterPro"/>
</dbReference>
<dbReference type="InterPro" id="IPR012337">
    <property type="entry name" value="RNaseH-like_sf"/>
</dbReference>
<dbReference type="InterPro" id="IPR036397">
    <property type="entry name" value="RNaseH_sf"/>
</dbReference>
<sequence>MYDVSPSKGRTSGLAGKLRPLSIPEWMWEKITMDFVVGLPRTFRKHDAIWVIIDRLTKSAQFLPIRQGDSLDKLAE</sequence>
<evidence type="ECO:0000313" key="1">
    <source>
        <dbReference type="EMBL" id="KAL0292661.1"/>
    </source>
</evidence>
<dbReference type="AlphaFoldDB" id="A0AAW2JFF2"/>
<feature type="non-terminal residue" evidence="1">
    <location>
        <position position="76"/>
    </location>
</feature>
<accession>A0AAW2JFF2</accession>
<comment type="caution">
    <text evidence="1">The sequence shown here is derived from an EMBL/GenBank/DDBJ whole genome shotgun (WGS) entry which is preliminary data.</text>
</comment>
<organism evidence="1">
    <name type="scientific">Sesamum radiatum</name>
    <name type="common">Black benniseed</name>
    <dbReference type="NCBI Taxonomy" id="300843"/>
    <lineage>
        <taxon>Eukaryota</taxon>
        <taxon>Viridiplantae</taxon>
        <taxon>Streptophyta</taxon>
        <taxon>Embryophyta</taxon>
        <taxon>Tracheophyta</taxon>
        <taxon>Spermatophyta</taxon>
        <taxon>Magnoliopsida</taxon>
        <taxon>eudicotyledons</taxon>
        <taxon>Gunneridae</taxon>
        <taxon>Pentapetalae</taxon>
        <taxon>asterids</taxon>
        <taxon>lamiids</taxon>
        <taxon>Lamiales</taxon>
        <taxon>Pedaliaceae</taxon>
        <taxon>Sesamum</taxon>
    </lineage>
</organism>
<dbReference type="SUPFAM" id="SSF53098">
    <property type="entry name" value="Ribonuclease H-like"/>
    <property type="match status" value="1"/>
</dbReference>
<gene>
    <name evidence="1" type="ORF">Sradi_6980400</name>
</gene>
<reference evidence="1" key="2">
    <citation type="journal article" date="2024" name="Plant">
        <title>Genomic evolution and insights into agronomic trait innovations of Sesamum species.</title>
        <authorList>
            <person name="Miao H."/>
            <person name="Wang L."/>
            <person name="Qu L."/>
            <person name="Liu H."/>
            <person name="Sun Y."/>
            <person name="Le M."/>
            <person name="Wang Q."/>
            <person name="Wei S."/>
            <person name="Zheng Y."/>
            <person name="Lin W."/>
            <person name="Duan Y."/>
            <person name="Cao H."/>
            <person name="Xiong S."/>
            <person name="Wang X."/>
            <person name="Wei L."/>
            <person name="Li C."/>
            <person name="Ma Q."/>
            <person name="Ju M."/>
            <person name="Zhao R."/>
            <person name="Li G."/>
            <person name="Mu C."/>
            <person name="Tian Q."/>
            <person name="Mei H."/>
            <person name="Zhang T."/>
            <person name="Gao T."/>
            <person name="Zhang H."/>
        </authorList>
    </citation>
    <scope>NUCLEOTIDE SEQUENCE</scope>
    <source>
        <strain evidence="1">G02</strain>
    </source>
</reference>
<proteinExistence type="predicted"/>
<protein>
    <submittedName>
        <fullName evidence="1">Uncharacterized protein</fullName>
    </submittedName>
</protein>
<dbReference type="PANTHER" id="PTHR45835">
    <property type="entry name" value="YALI0A06105P"/>
    <property type="match status" value="1"/>
</dbReference>
<dbReference type="Gene3D" id="3.30.420.10">
    <property type="entry name" value="Ribonuclease H-like superfamily/Ribonuclease H"/>
    <property type="match status" value="1"/>
</dbReference>
<dbReference type="EMBL" id="JACGWJ010000411">
    <property type="protein sequence ID" value="KAL0292661.1"/>
    <property type="molecule type" value="Genomic_DNA"/>
</dbReference>
<reference evidence="1" key="1">
    <citation type="submission" date="2020-06" db="EMBL/GenBank/DDBJ databases">
        <authorList>
            <person name="Li T."/>
            <person name="Hu X."/>
            <person name="Zhang T."/>
            <person name="Song X."/>
            <person name="Zhang H."/>
            <person name="Dai N."/>
            <person name="Sheng W."/>
            <person name="Hou X."/>
            <person name="Wei L."/>
        </authorList>
    </citation>
    <scope>NUCLEOTIDE SEQUENCE</scope>
    <source>
        <strain evidence="1">G02</strain>
        <tissue evidence="1">Leaf</tissue>
    </source>
</reference>